<feature type="transmembrane region" description="Helical" evidence="1">
    <location>
        <begin position="286"/>
        <end position="313"/>
    </location>
</feature>
<keyword evidence="1" id="KW-0812">Transmembrane</keyword>
<feature type="transmembrane region" description="Helical" evidence="1">
    <location>
        <begin position="246"/>
        <end position="266"/>
    </location>
</feature>
<name>A0A1T4WVW2_9FIRM</name>
<dbReference type="OrthoDB" id="1645614at2"/>
<accession>A0A1T4WVW2</accession>
<dbReference type="RefSeq" id="WP_078784091.1">
    <property type="nucleotide sequence ID" value="NZ_FUYF01000004.1"/>
</dbReference>
<dbReference type="AlphaFoldDB" id="A0A1T4WVW2"/>
<evidence type="ECO:0000313" key="3">
    <source>
        <dbReference type="Proteomes" id="UP000190286"/>
    </source>
</evidence>
<evidence type="ECO:0000256" key="1">
    <source>
        <dbReference type="SAM" id="Phobius"/>
    </source>
</evidence>
<organism evidence="2 3">
    <name type="scientific">Gemmiger formicilis</name>
    <dbReference type="NCBI Taxonomy" id="745368"/>
    <lineage>
        <taxon>Bacteria</taxon>
        <taxon>Bacillati</taxon>
        <taxon>Bacillota</taxon>
        <taxon>Clostridia</taxon>
        <taxon>Eubacteriales</taxon>
        <taxon>Gemmiger</taxon>
    </lineage>
</organism>
<keyword evidence="1" id="KW-1133">Transmembrane helix</keyword>
<keyword evidence="1" id="KW-0472">Membrane</keyword>
<dbReference type="Proteomes" id="UP000190286">
    <property type="component" value="Unassembled WGS sequence"/>
</dbReference>
<evidence type="ECO:0000313" key="2">
    <source>
        <dbReference type="EMBL" id="SKA81444.1"/>
    </source>
</evidence>
<protein>
    <recommendedName>
        <fullName evidence="4">Sporulation integral membrane protein YlbJ</fullName>
    </recommendedName>
</protein>
<proteinExistence type="predicted"/>
<reference evidence="2 3" key="1">
    <citation type="submission" date="2017-02" db="EMBL/GenBank/DDBJ databases">
        <authorList>
            <person name="Peterson S.W."/>
        </authorList>
    </citation>
    <scope>NUCLEOTIDE SEQUENCE [LARGE SCALE GENOMIC DNA]</scope>
    <source>
        <strain evidence="2 3">ATCC 27749</strain>
    </source>
</reference>
<dbReference type="GeneID" id="93337579"/>
<dbReference type="STRING" id="745368.SAMN02745178_01102"/>
<dbReference type="EMBL" id="FUYF01000004">
    <property type="protein sequence ID" value="SKA81444.1"/>
    <property type="molecule type" value="Genomic_DNA"/>
</dbReference>
<feature type="transmembrane region" description="Helical" evidence="1">
    <location>
        <begin position="368"/>
        <end position="385"/>
    </location>
</feature>
<evidence type="ECO:0008006" key="4">
    <source>
        <dbReference type="Google" id="ProtNLM"/>
    </source>
</evidence>
<gene>
    <name evidence="2" type="ORF">SAMN02745178_01102</name>
</gene>
<feature type="transmembrane region" description="Helical" evidence="1">
    <location>
        <begin position="325"/>
        <end position="348"/>
    </location>
</feature>
<sequence length="394" mass="40063">MNNGKNRQGLAAAAALAFGVLVLAVPEAAARGFAGGTALCLQSVLPALFPFFVVCELLTAAPPPAVLLRPMQRVLGLESAETARALLLSWVGGYAVCARLAGQLYGAGRITRRDAALLQVLGCCSGPGFVIGCVGGALLGNVRLGVVLYAAQIGANLGAGAVCQLLSHIVGANIVRPLAVSDGSGLSGKAQPRQLDGRTMFAPTNCTREVSGHSKVLSPTRCGGSLLAEGAKGLPQAISSAVTSSLSVCGCVVFFRIVGAVLLAVLPLPPTAVSATLEVSAGCADFAALGGAAALYGCCACLSVLGVSVWAQLRLFAGAAYRPRLLVFSRAVHLVLLQLLVRVCAQLLPGSVTVCSTLAARVLPVFRLPPDAAAAGFVFLCAALYKARQSIYNK</sequence>
<keyword evidence="3" id="KW-1185">Reference proteome</keyword>
<feature type="transmembrane region" description="Helical" evidence="1">
    <location>
        <begin position="46"/>
        <end position="68"/>
    </location>
</feature>